<keyword evidence="1" id="KW-0175">Coiled coil</keyword>
<name>A0A202B5L8_CHRVL</name>
<evidence type="ECO:0000256" key="1">
    <source>
        <dbReference type="SAM" id="Coils"/>
    </source>
</evidence>
<sequence>MKLNDITTLLIIAVADATIQQLADENKQLREHVAGYDRLRAAHGQLKGRASDLEIRIARADETARRYWTMIQNGDVEVRQLRAQVEELGRKNIALAAEAENADHWARVADQAHRRIDELEAAFQVARLSAESRDNVIRMVRAA</sequence>
<accession>A0A202B5L8</accession>
<evidence type="ECO:0000313" key="3">
    <source>
        <dbReference type="Proteomes" id="UP000196342"/>
    </source>
</evidence>
<protein>
    <submittedName>
        <fullName evidence="2">Uncharacterized protein</fullName>
    </submittedName>
</protein>
<evidence type="ECO:0000313" key="2">
    <source>
        <dbReference type="EMBL" id="OVE46718.1"/>
    </source>
</evidence>
<dbReference type="RefSeq" id="WP_087698489.1">
    <property type="nucleotide sequence ID" value="NZ_JBCDMD010000003.1"/>
</dbReference>
<organism evidence="2 3">
    <name type="scientific">Chromobacterium violaceum</name>
    <dbReference type="NCBI Taxonomy" id="536"/>
    <lineage>
        <taxon>Bacteria</taxon>
        <taxon>Pseudomonadati</taxon>
        <taxon>Pseudomonadota</taxon>
        <taxon>Betaproteobacteria</taxon>
        <taxon>Neisseriales</taxon>
        <taxon>Chromobacteriaceae</taxon>
        <taxon>Chromobacterium</taxon>
    </lineage>
</organism>
<reference evidence="2 3" key="1">
    <citation type="submission" date="2017-05" db="EMBL/GenBank/DDBJ databases">
        <title>Chromobacterium violaceum GHPS1 isolated from Hydrocarbon polluted soil in French Guiana display an awesome secondary metabolite arsenal and a battery of drug and heavy-metal-resistance and detoxification of xenobiotics proteins.</title>
        <authorList>
            <person name="Belbahri L."/>
        </authorList>
    </citation>
    <scope>NUCLEOTIDE SEQUENCE [LARGE SCALE GENOMIC DNA]</scope>
    <source>
        <strain evidence="2 3">GHPS1</strain>
    </source>
</reference>
<comment type="caution">
    <text evidence="2">The sequence shown here is derived from an EMBL/GenBank/DDBJ whole genome shotgun (WGS) entry which is preliminary data.</text>
</comment>
<dbReference type="AlphaFoldDB" id="A0A202B5L8"/>
<feature type="coiled-coil region" evidence="1">
    <location>
        <begin position="12"/>
        <end position="39"/>
    </location>
</feature>
<gene>
    <name evidence="2" type="ORF">CBW21_17640</name>
</gene>
<proteinExistence type="predicted"/>
<dbReference type="Proteomes" id="UP000196342">
    <property type="component" value="Unassembled WGS sequence"/>
</dbReference>
<keyword evidence="3" id="KW-1185">Reference proteome</keyword>
<dbReference type="EMBL" id="NHOO01000016">
    <property type="protein sequence ID" value="OVE46718.1"/>
    <property type="molecule type" value="Genomic_DNA"/>
</dbReference>
<feature type="coiled-coil region" evidence="1">
    <location>
        <begin position="71"/>
        <end position="98"/>
    </location>
</feature>